<protein>
    <recommendedName>
        <fullName evidence="3">DUF4262 domain-containing protein</fullName>
    </recommendedName>
</protein>
<dbReference type="KEGG" id="ams:AMIS_7310"/>
<dbReference type="Pfam" id="PF14081">
    <property type="entry name" value="DUF4262"/>
    <property type="match status" value="1"/>
</dbReference>
<evidence type="ECO:0000313" key="1">
    <source>
        <dbReference type="EMBL" id="BAL85951.1"/>
    </source>
</evidence>
<dbReference type="AlphaFoldDB" id="I0GYW4"/>
<dbReference type="HOGENOM" id="CLU_094847_1_0_11"/>
<proteinExistence type="predicted"/>
<gene>
    <name evidence="1" type="ordered locus">AMIS_7310</name>
</gene>
<evidence type="ECO:0008006" key="3">
    <source>
        <dbReference type="Google" id="ProtNLM"/>
    </source>
</evidence>
<evidence type="ECO:0000313" key="2">
    <source>
        <dbReference type="Proteomes" id="UP000007882"/>
    </source>
</evidence>
<dbReference type="EMBL" id="AP012319">
    <property type="protein sequence ID" value="BAL85951.1"/>
    <property type="molecule type" value="Genomic_DNA"/>
</dbReference>
<dbReference type="PATRIC" id="fig|512565.3.peg.735"/>
<dbReference type="eggNOG" id="ENOG5033KBD">
    <property type="taxonomic scope" value="Bacteria"/>
</dbReference>
<keyword evidence="2" id="KW-1185">Reference proteome</keyword>
<dbReference type="InterPro" id="IPR025358">
    <property type="entry name" value="DUF4262"/>
</dbReference>
<name>I0GYW4_ACTM4</name>
<dbReference type="Proteomes" id="UP000007882">
    <property type="component" value="Chromosome"/>
</dbReference>
<dbReference type="STRING" id="512565.AMIS_7310"/>
<sequence>MAKSVVHLFQDVLMDLDEFFDEQSRLIDKYGWTVVHVEPADDDPPGAVPFGYTVGLTECGHPEVAVAGVPLDLTGALLNEAAARIRHEGLRLRHGQRVAGLVAGHDLMVVAGGPTDEVFPGAALYRYGEEQVVLRQLVWPDPEGRFPWQSGYVEGDWPQPTIGVAAVRAARRCTGFRGLPRGRARRGVRGPG</sequence>
<accession>I0GYW4</accession>
<reference evidence="1 2" key="1">
    <citation type="submission" date="2012-02" db="EMBL/GenBank/DDBJ databases">
        <title>Complete genome sequence of Actinoplanes missouriensis 431 (= NBRC 102363).</title>
        <authorList>
            <person name="Ohnishi Y."/>
            <person name="Ishikawa J."/>
            <person name="Sekine M."/>
            <person name="Hosoyama A."/>
            <person name="Harada T."/>
            <person name="Narita H."/>
            <person name="Hata T."/>
            <person name="Konno Y."/>
            <person name="Tutikane K."/>
            <person name="Fujita N."/>
            <person name="Horinouchi S."/>
            <person name="Hayakawa M."/>
        </authorList>
    </citation>
    <scope>NUCLEOTIDE SEQUENCE [LARGE SCALE GENOMIC DNA]</scope>
    <source>
        <strain evidence="2">ATCC 14538 / DSM 43046 / CBS 188.64 / JCM 3121 / NBRC 102363 / NCIMB 12654 / NRRL B-3342 / UNCC 431</strain>
    </source>
</reference>
<organism evidence="1 2">
    <name type="scientific">Actinoplanes missouriensis (strain ATCC 14538 / DSM 43046 / CBS 188.64 / JCM 3121 / NBRC 102363 / NCIMB 12654 / NRRL B-3342 / UNCC 431)</name>
    <dbReference type="NCBI Taxonomy" id="512565"/>
    <lineage>
        <taxon>Bacteria</taxon>
        <taxon>Bacillati</taxon>
        <taxon>Actinomycetota</taxon>
        <taxon>Actinomycetes</taxon>
        <taxon>Micromonosporales</taxon>
        <taxon>Micromonosporaceae</taxon>
        <taxon>Actinoplanes</taxon>
    </lineage>
</organism>